<dbReference type="Pfam" id="PF00118">
    <property type="entry name" value="Cpn60_TCP1"/>
    <property type="match status" value="1"/>
</dbReference>
<comment type="subunit">
    <text evidence="8">Forms a cylinder of 14 subunits composed of two heptameric rings stacked back-to-back. Interacts with the co-chaperonin GroES.</text>
</comment>
<dbReference type="InterPro" id="IPR018370">
    <property type="entry name" value="Chaperonin_Cpn60_CS"/>
</dbReference>
<keyword evidence="5" id="KW-0143">Chaperone</keyword>
<evidence type="ECO:0000256" key="5">
    <source>
        <dbReference type="ARBA" id="ARBA00023186"/>
    </source>
</evidence>
<evidence type="ECO:0000313" key="10">
    <source>
        <dbReference type="Proteomes" id="UP000057737"/>
    </source>
</evidence>
<evidence type="ECO:0000256" key="7">
    <source>
        <dbReference type="RuleBase" id="RU000418"/>
    </source>
</evidence>
<comment type="similarity">
    <text evidence="1 7">Belongs to the chaperonin (HSP60) family.</text>
</comment>
<gene>
    <name evidence="9" type="primary">groEL</name>
    <name evidence="9" type="ORF">AS156_15730</name>
</gene>
<comment type="caution">
    <text evidence="9">The sequence shown here is derived from an EMBL/GenBank/DDBJ whole genome shotgun (WGS) entry which is preliminary data.</text>
</comment>
<evidence type="ECO:0000256" key="2">
    <source>
        <dbReference type="ARBA" id="ARBA00022490"/>
    </source>
</evidence>
<evidence type="ECO:0000256" key="3">
    <source>
        <dbReference type="ARBA" id="ARBA00022741"/>
    </source>
</evidence>
<protein>
    <recommendedName>
        <fullName evidence="8">60 kDa chaperonin</fullName>
    </recommendedName>
</protein>
<dbReference type="SUPFAM" id="SSF48592">
    <property type="entry name" value="GroEL equatorial domain-like"/>
    <property type="match status" value="1"/>
</dbReference>
<dbReference type="SUPFAM" id="SSF52029">
    <property type="entry name" value="GroEL apical domain-like"/>
    <property type="match status" value="1"/>
</dbReference>
<proteinExistence type="inferred from homology"/>
<dbReference type="NCBIfam" id="NF009488">
    <property type="entry name" value="PRK12850.1"/>
    <property type="match status" value="1"/>
</dbReference>
<dbReference type="EMBL" id="LNCU01000098">
    <property type="protein sequence ID" value="KWV49963.1"/>
    <property type="molecule type" value="Genomic_DNA"/>
</dbReference>
<evidence type="ECO:0000313" key="9">
    <source>
        <dbReference type="EMBL" id="KWV49963.1"/>
    </source>
</evidence>
<dbReference type="Gene3D" id="3.30.260.10">
    <property type="entry name" value="TCP-1-like chaperonin intermediate domain"/>
    <property type="match status" value="1"/>
</dbReference>
<sequence>MPKILLHDIEARRALARGVQKLAAAVETTLGPKGMNAMVDRPIGTPIVSRDGVTIASEIELPDRFENMGAQVVREVSMQTNEVAGDGTTTAMVLANGLIQGGVAALERGAKAVDLCKGIDRAVEVVVEILKGSAVAVSDRKTLQAVATIASTDAHLGGLIAEAVERVGKDGIISSDYGLTTKTTLEVVEGMSFDRGYISHHMVTDVEKMEVVLDQPYILLTDLKIKTPGELSAIRAVVAPSGRPLVIVAEEIAPEVVPTLLGDGNRGKVLVVNPPDYGHWRKAMMDDLAIITGGRVIARELGGRLEEAGLSDLGTARQVRASAHETVVIRGGGDNAAIAARRQQVAKQHEVAPPNIEQDKLKERLAKLSGGTAVIFAGGVTPVEQKRTIQLIDDALSAARAAAEEGIVPGGGTALAQCAPIVARALGNINGDLGEGIKLVRETLSRPAAFIARNAGHDADSVIAELQRAPAGVGFDAANGQFINMISAGIVDPVRVTYTALRNAASVATLVLTTNTLVADAPDYIDPTQGPALGGGAEKLGRA</sequence>
<dbReference type="FunFam" id="3.50.7.10:FF:000001">
    <property type="entry name" value="60 kDa chaperonin"/>
    <property type="match status" value="1"/>
</dbReference>
<dbReference type="InterPro" id="IPR001844">
    <property type="entry name" value="Cpn60/GroEL"/>
</dbReference>
<evidence type="ECO:0000256" key="4">
    <source>
        <dbReference type="ARBA" id="ARBA00022840"/>
    </source>
</evidence>
<dbReference type="GO" id="GO:0042026">
    <property type="term" value="P:protein refolding"/>
    <property type="evidence" value="ECO:0007669"/>
    <property type="project" value="InterPro"/>
</dbReference>
<keyword evidence="3" id="KW-0547">Nucleotide-binding</keyword>
<dbReference type="Gene3D" id="1.10.560.10">
    <property type="entry name" value="GroEL-like equatorial domain"/>
    <property type="match status" value="1"/>
</dbReference>
<dbReference type="CDD" id="cd03344">
    <property type="entry name" value="GroEL"/>
    <property type="match status" value="1"/>
</dbReference>
<dbReference type="Proteomes" id="UP000057737">
    <property type="component" value="Unassembled WGS sequence"/>
</dbReference>
<dbReference type="Gene3D" id="3.50.7.10">
    <property type="entry name" value="GroEL"/>
    <property type="match status" value="1"/>
</dbReference>
<dbReference type="OrthoDB" id="9766614at2"/>
<dbReference type="NCBIfam" id="NF009489">
    <property type="entry name" value="PRK12851.1"/>
    <property type="match status" value="1"/>
</dbReference>
<keyword evidence="6" id="KW-0413">Isomerase</keyword>
<evidence type="ECO:0000256" key="8">
    <source>
        <dbReference type="RuleBase" id="RU000419"/>
    </source>
</evidence>
<name>A0A109JJG7_9BRAD</name>
<dbReference type="NCBIfam" id="NF000592">
    <property type="entry name" value="PRK00013.1"/>
    <property type="match status" value="1"/>
</dbReference>
<keyword evidence="2" id="KW-0963">Cytoplasm</keyword>
<dbReference type="GO" id="GO:0016853">
    <property type="term" value="F:isomerase activity"/>
    <property type="evidence" value="ECO:0007669"/>
    <property type="project" value="UniProtKB-KW"/>
</dbReference>
<accession>A0A109JJG7</accession>
<evidence type="ECO:0000256" key="1">
    <source>
        <dbReference type="ARBA" id="ARBA00006607"/>
    </source>
</evidence>
<comment type="function">
    <text evidence="8">Together with its co-chaperonin GroES, plays an essential role in assisting protein folding. The GroEL-GroES system forms a nano-cage that allows encapsulation of the non-native substrate proteins and provides a physical environment optimized to promote and accelerate protein folding.</text>
</comment>
<dbReference type="PANTHER" id="PTHR45633">
    <property type="entry name" value="60 KDA HEAT SHOCK PROTEIN, MITOCHONDRIAL"/>
    <property type="match status" value="1"/>
</dbReference>
<dbReference type="NCBIfam" id="NF009487">
    <property type="entry name" value="PRK12849.1"/>
    <property type="match status" value="1"/>
</dbReference>
<dbReference type="RefSeq" id="WP_066512340.1">
    <property type="nucleotide sequence ID" value="NZ_LNCU01000098.1"/>
</dbReference>
<dbReference type="InterPro" id="IPR027409">
    <property type="entry name" value="GroEL-like_apical_dom_sf"/>
</dbReference>
<dbReference type="AlphaFoldDB" id="A0A109JJG7"/>
<dbReference type="InterPro" id="IPR027410">
    <property type="entry name" value="TCP-1-like_intermed_sf"/>
</dbReference>
<dbReference type="GO" id="GO:0140662">
    <property type="term" value="F:ATP-dependent protein folding chaperone"/>
    <property type="evidence" value="ECO:0007669"/>
    <property type="project" value="InterPro"/>
</dbReference>
<dbReference type="PRINTS" id="PR00298">
    <property type="entry name" value="CHAPERONIN60"/>
</dbReference>
<dbReference type="GO" id="GO:0005524">
    <property type="term" value="F:ATP binding"/>
    <property type="evidence" value="ECO:0007669"/>
    <property type="project" value="UniProtKB-KW"/>
</dbReference>
<keyword evidence="4" id="KW-0067">ATP-binding</keyword>
<organism evidence="9 10">
    <name type="scientific">Bradyrhizobium macuxiense</name>
    <dbReference type="NCBI Taxonomy" id="1755647"/>
    <lineage>
        <taxon>Bacteria</taxon>
        <taxon>Pseudomonadati</taxon>
        <taxon>Pseudomonadota</taxon>
        <taxon>Alphaproteobacteria</taxon>
        <taxon>Hyphomicrobiales</taxon>
        <taxon>Nitrobacteraceae</taxon>
        <taxon>Bradyrhizobium</taxon>
    </lineage>
</organism>
<dbReference type="InterPro" id="IPR027413">
    <property type="entry name" value="GROEL-like_equatorial_sf"/>
</dbReference>
<evidence type="ECO:0000256" key="6">
    <source>
        <dbReference type="ARBA" id="ARBA00023235"/>
    </source>
</evidence>
<dbReference type="SUPFAM" id="SSF54849">
    <property type="entry name" value="GroEL-intermediate domain like"/>
    <property type="match status" value="1"/>
</dbReference>
<reference evidence="9 10" key="1">
    <citation type="submission" date="2015-11" db="EMBL/GenBank/DDBJ databases">
        <title>Draft Genome Sequence of the Strain BR 10303 (Bradyrhizobium sp.) isolated from nodules of Centrolobium paraense.</title>
        <authorList>
            <person name="Zelli J.E."/>
            <person name="Simoes-Araujo J.L."/>
            <person name="Barauna A.C."/>
            <person name="Silva K."/>
        </authorList>
    </citation>
    <scope>NUCLEOTIDE SEQUENCE [LARGE SCALE GENOMIC DNA]</scope>
    <source>
        <strain evidence="9 10">BR 10303</strain>
    </source>
</reference>
<keyword evidence="10" id="KW-1185">Reference proteome</keyword>
<dbReference type="PROSITE" id="PS00296">
    <property type="entry name" value="CHAPERONINS_CPN60"/>
    <property type="match status" value="1"/>
</dbReference>
<dbReference type="InterPro" id="IPR002423">
    <property type="entry name" value="Cpn60/GroEL/TCP-1"/>
</dbReference>